<dbReference type="PANTHER" id="PTHR42683">
    <property type="entry name" value="ALDEHYDE REDUCTASE"/>
    <property type="match status" value="1"/>
</dbReference>
<evidence type="ECO:0000313" key="6">
    <source>
        <dbReference type="Proteomes" id="UP001194696"/>
    </source>
</evidence>
<dbReference type="InterPro" id="IPR036291">
    <property type="entry name" value="NAD(P)-bd_dom_sf"/>
</dbReference>
<dbReference type="EMBL" id="JAAAIM010000119">
    <property type="protein sequence ID" value="KAG0294434.1"/>
    <property type="molecule type" value="Genomic_DNA"/>
</dbReference>
<dbReference type="InterPro" id="IPR047109">
    <property type="entry name" value="CAD-like"/>
</dbReference>
<name>A0ABQ7K9C3_9FUNG</name>
<dbReference type="SUPFAM" id="SSF50129">
    <property type="entry name" value="GroES-like"/>
    <property type="match status" value="1"/>
</dbReference>
<dbReference type="InterPro" id="IPR011032">
    <property type="entry name" value="GroES-like_sf"/>
</dbReference>
<dbReference type="Pfam" id="PF00107">
    <property type="entry name" value="ADH_zinc_N"/>
    <property type="match status" value="1"/>
</dbReference>
<evidence type="ECO:0000256" key="1">
    <source>
        <dbReference type="ARBA" id="ARBA00022723"/>
    </source>
</evidence>
<dbReference type="Gene3D" id="3.90.180.10">
    <property type="entry name" value="Medium-chain alcohol dehydrogenases, catalytic domain"/>
    <property type="match status" value="1"/>
</dbReference>
<sequence length="260" mass="28505">MECEECKAGQEQYCPKKTLIYNHASKDGCPTSSQGGFANRIRLCSEFVYQLPDEILFSHAAPLFCAGLTTFTGLYKCGAGPDKTVGVKGIGPLGHLAIQYAKAMGSKEVTTIIDSQVNAGYVAKLGATRCIDFSNEVHILAEHHKIDLLLVNSFDESTNWEYVLSIVSNHGTVVILALSKEPIRIPTMPFVHRDIKIVSSFQGGHKDVIVMLAFTAKHEIHPLIVKTTARYCIVLEADESKDNGSNAKAYKPVAEQYLKD</sequence>
<evidence type="ECO:0000256" key="2">
    <source>
        <dbReference type="ARBA" id="ARBA00022833"/>
    </source>
</evidence>
<reference evidence="5 6" key="1">
    <citation type="journal article" date="2020" name="Fungal Divers.">
        <title>Resolving the Mortierellaceae phylogeny through synthesis of multi-gene phylogenetics and phylogenomics.</title>
        <authorList>
            <person name="Vandepol N."/>
            <person name="Liber J."/>
            <person name="Desiro A."/>
            <person name="Na H."/>
            <person name="Kennedy M."/>
            <person name="Barry K."/>
            <person name="Grigoriev I.V."/>
            <person name="Miller A.N."/>
            <person name="O'Donnell K."/>
            <person name="Stajich J.E."/>
            <person name="Bonito G."/>
        </authorList>
    </citation>
    <scope>NUCLEOTIDE SEQUENCE [LARGE SCALE GENOMIC DNA]</scope>
    <source>
        <strain evidence="5 6">AD045</strain>
    </source>
</reference>
<feature type="domain" description="Alcohol dehydrogenase-like C-terminal" evidence="4">
    <location>
        <begin position="92"/>
        <end position="215"/>
    </location>
</feature>
<dbReference type="Gene3D" id="3.40.50.720">
    <property type="entry name" value="NAD(P)-binding Rossmann-like Domain"/>
    <property type="match status" value="1"/>
</dbReference>
<dbReference type="Proteomes" id="UP001194696">
    <property type="component" value="Unassembled WGS sequence"/>
</dbReference>
<keyword evidence="1" id="KW-0479">Metal-binding</keyword>
<proteinExistence type="predicted"/>
<accession>A0ABQ7K9C3</accession>
<evidence type="ECO:0000259" key="4">
    <source>
        <dbReference type="Pfam" id="PF00107"/>
    </source>
</evidence>
<keyword evidence="3" id="KW-0560">Oxidoreductase</keyword>
<dbReference type="InterPro" id="IPR013149">
    <property type="entry name" value="ADH-like_C"/>
</dbReference>
<keyword evidence="6" id="KW-1185">Reference proteome</keyword>
<comment type="caution">
    <text evidence="5">The sequence shown here is derived from an EMBL/GenBank/DDBJ whole genome shotgun (WGS) entry which is preliminary data.</text>
</comment>
<protein>
    <recommendedName>
        <fullName evidence="4">Alcohol dehydrogenase-like C-terminal domain-containing protein</fullName>
    </recommendedName>
</protein>
<evidence type="ECO:0000313" key="5">
    <source>
        <dbReference type="EMBL" id="KAG0294434.1"/>
    </source>
</evidence>
<keyword evidence="2" id="KW-0862">Zinc</keyword>
<organism evidence="5 6">
    <name type="scientific">Linnemannia gamsii</name>
    <dbReference type="NCBI Taxonomy" id="64522"/>
    <lineage>
        <taxon>Eukaryota</taxon>
        <taxon>Fungi</taxon>
        <taxon>Fungi incertae sedis</taxon>
        <taxon>Mucoromycota</taxon>
        <taxon>Mortierellomycotina</taxon>
        <taxon>Mortierellomycetes</taxon>
        <taxon>Mortierellales</taxon>
        <taxon>Mortierellaceae</taxon>
        <taxon>Linnemannia</taxon>
    </lineage>
</organism>
<gene>
    <name evidence="5" type="ORF">BGZ96_001162</name>
</gene>
<evidence type="ECO:0000256" key="3">
    <source>
        <dbReference type="ARBA" id="ARBA00023002"/>
    </source>
</evidence>
<dbReference type="SUPFAM" id="SSF51735">
    <property type="entry name" value="NAD(P)-binding Rossmann-fold domains"/>
    <property type="match status" value="1"/>
</dbReference>